<dbReference type="AlphaFoldDB" id="A0A8T1ZS14"/>
<dbReference type="Proteomes" id="UP000694251">
    <property type="component" value="Chromosome 10"/>
</dbReference>
<proteinExistence type="predicted"/>
<comment type="caution">
    <text evidence="1">The sequence shown here is derived from an EMBL/GenBank/DDBJ whole genome shotgun (WGS) entry which is preliminary data.</text>
</comment>
<evidence type="ECO:0000313" key="1">
    <source>
        <dbReference type="EMBL" id="KAG7563578.1"/>
    </source>
</evidence>
<evidence type="ECO:0000313" key="2">
    <source>
        <dbReference type="Proteomes" id="UP000694251"/>
    </source>
</evidence>
<sequence>MRPVTPSVVSPLLEPPDLLMLSLSRLPPATLIFRRDRLLPPPLLSQISWLRFTRVSSTSIFFSGSAFDSRRIISLPGNSYTVNFSSASPKIQTLWSIQAILVTPSTSASISVSMSDGFLTTTISRLLDLVVGDLVSAEHGLACSLPCPSIGKKCFHRSPVDLITEVEPLFPPRLGFSSTNWNGSPTINGRRLLCTQNAEVVPRVSSGPSLGIAGIGCLGTSGASLELQKHTKPCLFRDAMYLKVAGFMASSSVLSYRVAYLCVGTRYPLDL</sequence>
<keyword evidence="2" id="KW-1185">Reference proteome</keyword>
<accession>A0A8T1ZS14</accession>
<protein>
    <submittedName>
        <fullName evidence="1">Uncharacterized protein</fullName>
    </submittedName>
</protein>
<gene>
    <name evidence="1" type="ORF">ISN44_As10g003680</name>
</gene>
<name>A0A8T1ZS14_ARASU</name>
<reference evidence="1 2" key="1">
    <citation type="submission" date="2020-12" db="EMBL/GenBank/DDBJ databases">
        <title>Concerted genomic and epigenomic changes stabilize Arabidopsis allopolyploids.</title>
        <authorList>
            <person name="Chen Z."/>
        </authorList>
    </citation>
    <scope>NUCLEOTIDE SEQUENCE [LARGE SCALE GENOMIC DNA]</scope>
    <source>
        <strain evidence="1">As9502</strain>
        <tissue evidence="1">Leaf</tissue>
    </source>
</reference>
<organism evidence="1 2">
    <name type="scientific">Arabidopsis suecica</name>
    <name type="common">Swedish thale-cress</name>
    <name type="synonym">Cardaminopsis suecica</name>
    <dbReference type="NCBI Taxonomy" id="45249"/>
    <lineage>
        <taxon>Eukaryota</taxon>
        <taxon>Viridiplantae</taxon>
        <taxon>Streptophyta</taxon>
        <taxon>Embryophyta</taxon>
        <taxon>Tracheophyta</taxon>
        <taxon>Spermatophyta</taxon>
        <taxon>Magnoliopsida</taxon>
        <taxon>eudicotyledons</taxon>
        <taxon>Gunneridae</taxon>
        <taxon>Pentapetalae</taxon>
        <taxon>rosids</taxon>
        <taxon>malvids</taxon>
        <taxon>Brassicales</taxon>
        <taxon>Brassicaceae</taxon>
        <taxon>Camelineae</taxon>
        <taxon>Arabidopsis</taxon>
    </lineage>
</organism>
<dbReference type="EMBL" id="JAEFBJ010000010">
    <property type="protein sequence ID" value="KAG7563578.1"/>
    <property type="molecule type" value="Genomic_DNA"/>
</dbReference>